<name>A0A914DF86_9BILA</name>
<keyword evidence="1" id="KW-0472">Membrane</keyword>
<feature type="transmembrane region" description="Helical" evidence="1">
    <location>
        <begin position="45"/>
        <end position="64"/>
    </location>
</feature>
<accession>A0A914DF86</accession>
<dbReference type="WBParaSite" id="ACRNAN_scaffold2558.g11170.t1">
    <property type="protein sequence ID" value="ACRNAN_scaffold2558.g11170.t1"/>
    <property type="gene ID" value="ACRNAN_scaffold2558.g11170"/>
</dbReference>
<reference evidence="3" key="1">
    <citation type="submission" date="2022-11" db="UniProtKB">
        <authorList>
            <consortium name="WormBaseParasite"/>
        </authorList>
    </citation>
    <scope>IDENTIFICATION</scope>
</reference>
<evidence type="ECO:0000256" key="1">
    <source>
        <dbReference type="SAM" id="Phobius"/>
    </source>
</evidence>
<protein>
    <submittedName>
        <fullName evidence="3">Uncharacterized protein</fullName>
    </submittedName>
</protein>
<dbReference type="AlphaFoldDB" id="A0A914DF86"/>
<feature type="transmembrane region" description="Helical" evidence="1">
    <location>
        <begin position="20"/>
        <end position="39"/>
    </location>
</feature>
<dbReference type="Proteomes" id="UP000887540">
    <property type="component" value="Unplaced"/>
</dbReference>
<keyword evidence="1" id="KW-1133">Transmembrane helix</keyword>
<keyword evidence="1" id="KW-0812">Transmembrane</keyword>
<proteinExistence type="predicted"/>
<evidence type="ECO:0000313" key="2">
    <source>
        <dbReference type="Proteomes" id="UP000887540"/>
    </source>
</evidence>
<evidence type="ECO:0000313" key="3">
    <source>
        <dbReference type="WBParaSite" id="ACRNAN_scaffold2558.g11170.t1"/>
    </source>
</evidence>
<sequence length="96" mass="10797">MNNYTVCPGDSRNWSDSYMLFNQILNGFLTSACVIFGSVGNIHSINIGYMGYDLIVVCIFLLWAEKFDSSSSRRSLQLANSLFSCFFSDCKYCVGE</sequence>
<keyword evidence="2" id="KW-1185">Reference proteome</keyword>
<organism evidence="2 3">
    <name type="scientific">Acrobeloides nanus</name>
    <dbReference type="NCBI Taxonomy" id="290746"/>
    <lineage>
        <taxon>Eukaryota</taxon>
        <taxon>Metazoa</taxon>
        <taxon>Ecdysozoa</taxon>
        <taxon>Nematoda</taxon>
        <taxon>Chromadorea</taxon>
        <taxon>Rhabditida</taxon>
        <taxon>Tylenchina</taxon>
        <taxon>Cephalobomorpha</taxon>
        <taxon>Cephaloboidea</taxon>
        <taxon>Cephalobidae</taxon>
        <taxon>Acrobeloides</taxon>
    </lineage>
</organism>